<dbReference type="RefSeq" id="XP_005643460.1">
    <property type="nucleotide sequence ID" value="XM_005643403.1"/>
</dbReference>
<organism evidence="1 2">
    <name type="scientific">Coccomyxa subellipsoidea (strain C-169)</name>
    <name type="common">Green microalga</name>
    <dbReference type="NCBI Taxonomy" id="574566"/>
    <lineage>
        <taxon>Eukaryota</taxon>
        <taxon>Viridiplantae</taxon>
        <taxon>Chlorophyta</taxon>
        <taxon>core chlorophytes</taxon>
        <taxon>Trebouxiophyceae</taxon>
        <taxon>Trebouxiophyceae incertae sedis</taxon>
        <taxon>Coccomyxaceae</taxon>
        <taxon>Coccomyxa</taxon>
        <taxon>Coccomyxa subellipsoidea</taxon>
    </lineage>
</organism>
<gene>
    <name evidence="1" type="ORF">COCSUDRAFT_34425</name>
</gene>
<dbReference type="KEGG" id="csl:COCSUDRAFT_34425"/>
<comment type="caution">
    <text evidence="1">The sequence shown here is derived from an EMBL/GenBank/DDBJ whole genome shotgun (WGS) entry which is preliminary data.</text>
</comment>
<proteinExistence type="predicted"/>
<name>I0YKJ7_COCSC</name>
<protein>
    <submittedName>
        <fullName evidence="1">Uncharacterized protein</fullName>
    </submittedName>
</protein>
<evidence type="ECO:0000313" key="2">
    <source>
        <dbReference type="Proteomes" id="UP000007264"/>
    </source>
</evidence>
<dbReference type="GeneID" id="17036866"/>
<sequence length="99" mass="11072">MLPFECRQGGYKGPLLAERIELHLDSVTSYEDLAGEVNSELHHIGQGDKKVKFLQFFRTGDEHGPTLGFMNFPQTETPFPGPIKGFLDQQRVVKGLAIV</sequence>
<dbReference type="EMBL" id="AGSI01000021">
    <property type="protein sequence ID" value="EIE18916.1"/>
    <property type="molecule type" value="Genomic_DNA"/>
</dbReference>
<dbReference type="AlphaFoldDB" id="I0YKJ7"/>
<accession>I0YKJ7</accession>
<evidence type="ECO:0000313" key="1">
    <source>
        <dbReference type="EMBL" id="EIE18916.1"/>
    </source>
</evidence>
<dbReference type="Proteomes" id="UP000007264">
    <property type="component" value="Unassembled WGS sequence"/>
</dbReference>
<reference evidence="1 2" key="1">
    <citation type="journal article" date="2012" name="Genome Biol.">
        <title>The genome of the polar eukaryotic microalga coccomyxa subellipsoidea reveals traits of cold adaptation.</title>
        <authorList>
            <person name="Blanc G."/>
            <person name="Agarkova I."/>
            <person name="Grimwood J."/>
            <person name="Kuo A."/>
            <person name="Brueggeman A."/>
            <person name="Dunigan D."/>
            <person name="Gurnon J."/>
            <person name="Ladunga I."/>
            <person name="Lindquist E."/>
            <person name="Lucas S."/>
            <person name="Pangilinan J."/>
            <person name="Proschold T."/>
            <person name="Salamov A."/>
            <person name="Schmutz J."/>
            <person name="Weeks D."/>
            <person name="Yamada T."/>
            <person name="Claverie J.M."/>
            <person name="Grigoriev I."/>
            <person name="Van Etten J."/>
            <person name="Lomsadze A."/>
            <person name="Borodovsky M."/>
        </authorList>
    </citation>
    <scope>NUCLEOTIDE SEQUENCE [LARGE SCALE GENOMIC DNA]</scope>
    <source>
        <strain evidence="1 2">C-169</strain>
    </source>
</reference>
<keyword evidence="2" id="KW-1185">Reference proteome</keyword>